<reference evidence="2 3" key="2">
    <citation type="submission" date="2020-07" db="EMBL/GenBank/DDBJ databases">
        <title>Genome assembly of wild tea tree DASZ reveals pedigree and selection history of tea varieties.</title>
        <authorList>
            <person name="Zhang W."/>
        </authorList>
    </citation>
    <scope>NUCLEOTIDE SEQUENCE [LARGE SCALE GENOMIC DNA]</scope>
    <source>
        <strain evidence="3">cv. G240</strain>
        <tissue evidence="2">Leaf</tissue>
    </source>
</reference>
<dbReference type="Proteomes" id="UP000593564">
    <property type="component" value="Unassembled WGS sequence"/>
</dbReference>
<evidence type="ECO:0000313" key="3">
    <source>
        <dbReference type="Proteomes" id="UP000593564"/>
    </source>
</evidence>
<evidence type="ECO:0000256" key="1">
    <source>
        <dbReference type="SAM" id="Phobius"/>
    </source>
</evidence>
<gene>
    <name evidence="2" type="ORF">HYC85_021501</name>
</gene>
<dbReference type="EMBL" id="JACBKZ010000010">
    <property type="protein sequence ID" value="KAF5940334.1"/>
    <property type="molecule type" value="Genomic_DNA"/>
</dbReference>
<keyword evidence="1" id="KW-0472">Membrane</keyword>
<keyword evidence="3" id="KW-1185">Reference proteome</keyword>
<protein>
    <submittedName>
        <fullName evidence="2">Uncharacterized protein</fullName>
    </submittedName>
</protein>
<comment type="caution">
    <text evidence="2">The sequence shown here is derived from an EMBL/GenBank/DDBJ whole genome shotgun (WGS) entry which is preliminary data.</text>
</comment>
<name>A0A7J7GLP1_CAMSI</name>
<evidence type="ECO:0000313" key="2">
    <source>
        <dbReference type="EMBL" id="KAF5940334.1"/>
    </source>
</evidence>
<keyword evidence="1" id="KW-0812">Transmembrane</keyword>
<accession>A0A7J7GLP1</accession>
<proteinExistence type="predicted"/>
<sequence>MTTSLPCLCSLTRPSYKPKLQKCLQVRSQSFNDEGNSENIVDGNMRVLRERKRDVRKKERLDMCWRVENENENGWKYKDEYNNKHKILKSHYGMLSESIMLVFGLVSSAFGLCLFHWLHLHFPCFLHCSFVQQK</sequence>
<dbReference type="PANTHER" id="PTHR38225">
    <property type="entry name" value="PROTEIN, PUTATIVE-RELATED"/>
    <property type="match status" value="1"/>
</dbReference>
<dbReference type="AlphaFoldDB" id="A0A7J7GLP1"/>
<dbReference type="PANTHER" id="PTHR38225:SF4">
    <property type="entry name" value="PROTEIN, PUTATIVE-RELATED"/>
    <property type="match status" value="1"/>
</dbReference>
<keyword evidence="1" id="KW-1133">Transmembrane helix</keyword>
<reference evidence="3" key="1">
    <citation type="journal article" date="2020" name="Nat. Commun.">
        <title>Genome assembly of wild tea tree DASZ reveals pedigree and selection history of tea varieties.</title>
        <authorList>
            <person name="Zhang W."/>
            <person name="Zhang Y."/>
            <person name="Qiu H."/>
            <person name="Guo Y."/>
            <person name="Wan H."/>
            <person name="Zhang X."/>
            <person name="Scossa F."/>
            <person name="Alseekh S."/>
            <person name="Zhang Q."/>
            <person name="Wang P."/>
            <person name="Xu L."/>
            <person name="Schmidt M.H."/>
            <person name="Jia X."/>
            <person name="Li D."/>
            <person name="Zhu A."/>
            <person name="Guo F."/>
            <person name="Chen W."/>
            <person name="Ni D."/>
            <person name="Usadel B."/>
            <person name="Fernie A.R."/>
            <person name="Wen W."/>
        </authorList>
    </citation>
    <scope>NUCLEOTIDE SEQUENCE [LARGE SCALE GENOMIC DNA]</scope>
    <source>
        <strain evidence="3">cv. G240</strain>
    </source>
</reference>
<feature type="transmembrane region" description="Helical" evidence="1">
    <location>
        <begin position="99"/>
        <end position="118"/>
    </location>
</feature>
<organism evidence="2 3">
    <name type="scientific">Camellia sinensis</name>
    <name type="common">Tea plant</name>
    <name type="synonym">Thea sinensis</name>
    <dbReference type="NCBI Taxonomy" id="4442"/>
    <lineage>
        <taxon>Eukaryota</taxon>
        <taxon>Viridiplantae</taxon>
        <taxon>Streptophyta</taxon>
        <taxon>Embryophyta</taxon>
        <taxon>Tracheophyta</taxon>
        <taxon>Spermatophyta</taxon>
        <taxon>Magnoliopsida</taxon>
        <taxon>eudicotyledons</taxon>
        <taxon>Gunneridae</taxon>
        <taxon>Pentapetalae</taxon>
        <taxon>asterids</taxon>
        <taxon>Ericales</taxon>
        <taxon>Theaceae</taxon>
        <taxon>Camellia</taxon>
    </lineage>
</organism>